<dbReference type="Proteomes" id="UP000663834">
    <property type="component" value="Unassembled WGS sequence"/>
</dbReference>
<dbReference type="InterPro" id="IPR003689">
    <property type="entry name" value="ZIP"/>
</dbReference>
<evidence type="ECO:0000256" key="5">
    <source>
        <dbReference type="SAM" id="Phobius"/>
    </source>
</evidence>
<accession>A0A816G120</accession>
<keyword evidence="4 5" id="KW-0472">Membrane</keyword>
<keyword evidence="2 5" id="KW-0812">Transmembrane</keyword>
<dbReference type="GO" id="GO:0005385">
    <property type="term" value="F:zinc ion transmembrane transporter activity"/>
    <property type="evidence" value="ECO:0007669"/>
    <property type="project" value="TreeGrafter"/>
</dbReference>
<comment type="subcellular location">
    <subcellularLocation>
        <location evidence="1">Membrane</location>
        <topology evidence="1">Multi-pass membrane protein</topology>
    </subcellularLocation>
</comment>
<feature type="transmembrane region" description="Helical" evidence="5">
    <location>
        <begin position="249"/>
        <end position="271"/>
    </location>
</feature>
<dbReference type="AlphaFoldDB" id="A0A816G120"/>
<sequence>MNIIGIKLILSAVFFVSTFFVSTLPICLFSWIKNRNKSSSTRVQISSCSPNTLLTCITSFGGGIFLGACLLDLLPEVVHHINTTIKNEFQYDNQQFKRYPIAEFLIGCGLFLVLFIEQVILSCQTVSVHSVAHMSKKPTIVLSPEDDETSLANVNDQDPLVIRNLSSEHQFEISEHKDNLTTNKSRLILTRNFILILSLIIHSTFEGMALGSNNEYKSFFELFFAIIIHKSIIAFSVGLKLMNITNKRLVYLSCFLISIATPIGILFVISMQELLPTNRATKIFHEILRAFACGTFFYITFFDVLPNELNMSTHHRHSSSNNANRCRLAKVSCILLGFSFIGLLSFLMK</sequence>
<organism evidence="6 8">
    <name type="scientific">Rotaria magnacalcarata</name>
    <dbReference type="NCBI Taxonomy" id="392030"/>
    <lineage>
        <taxon>Eukaryota</taxon>
        <taxon>Metazoa</taxon>
        <taxon>Spiralia</taxon>
        <taxon>Gnathifera</taxon>
        <taxon>Rotifera</taxon>
        <taxon>Eurotatoria</taxon>
        <taxon>Bdelloidea</taxon>
        <taxon>Philodinida</taxon>
        <taxon>Philodinidae</taxon>
        <taxon>Rotaria</taxon>
    </lineage>
</organism>
<evidence type="ECO:0000256" key="3">
    <source>
        <dbReference type="ARBA" id="ARBA00022989"/>
    </source>
</evidence>
<reference evidence="6" key="1">
    <citation type="submission" date="2021-02" db="EMBL/GenBank/DDBJ databases">
        <authorList>
            <person name="Nowell W R."/>
        </authorList>
    </citation>
    <scope>NUCLEOTIDE SEQUENCE</scope>
</reference>
<protein>
    <recommendedName>
        <fullName evidence="9">Zinc transporter ZIP1</fullName>
    </recommendedName>
</protein>
<feature type="transmembrane region" description="Helical" evidence="5">
    <location>
        <begin position="53"/>
        <end position="74"/>
    </location>
</feature>
<evidence type="ECO:0000256" key="1">
    <source>
        <dbReference type="ARBA" id="ARBA00004141"/>
    </source>
</evidence>
<gene>
    <name evidence="7" type="ORF">GIL414_LOCUS3139</name>
    <name evidence="6" type="ORF">KQP761_LOCUS33650</name>
</gene>
<feature type="transmembrane region" description="Helical" evidence="5">
    <location>
        <begin position="222"/>
        <end position="242"/>
    </location>
</feature>
<evidence type="ECO:0000256" key="2">
    <source>
        <dbReference type="ARBA" id="ARBA00022692"/>
    </source>
</evidence>
<dbReference type="Proteomes" id="UP000681720">
    <property type="component" value="Unassembled WGS sequence"/>
</dbReference>
<dbReference type="EMBL" id="CAJOBJ010000662">
    <property type="protein sequence ID" value="CAF3836770.1"/>
    <property type="molecule type" value="Genomic_DNA"/>
</dbReference>
<keyword evidence="3 5" id="KW-1133">Transmembrane helix</keyword>
<evidence type="ECO:0000313" key="8">
    <source>
        <dbReference type="Proteomes" id="UP000663834"/>
    </source>
</evidence>
<dbReference type="Pfam" id="PF02535">
    <property type="entry name" value="Zip"/>
    <property type="match status" value="1"/>
</dbReference>
<feature type="transmembrane region" description="Helical" evidence="5">
    <location>
        <begin position="283"/>
        <end position="305"/>
    </location>
</feature>
<dbReference type="EMBL" id="CAJNOW010018802">
    <property type="protein sequence ID" value="CAF1668288.1"/>
    <property type="molecule type" value="Genomic_DNA"/>
</dbReference>
<feature type="transmembrane region" description="Helical" evidence="5">
    <location>
        <begin position="104"/>
        <end position="128"/>
    </location>
</feature>
<evidence type="ECO:0008006" key="9">
    <source>
        <dbReference type="Google" id="ProtNLM"/>
    </source>
</evidence>
<feature type="transmembrane region" description="Helical" evidence="5">
    <location>
        <begin position="193"/>
        <end position="210"/>
    </location>
</feature>
<dbReference type="GO" id="GO:0005886">
    <property type="term" value="C:plasma membrane"/>
    <property type="evidence" value="ECO:0007669"/>
    <property type="project" value="TreeGrafter"/>
</dbReference>
<dbReference type="OrthoDB" id="448280at2759"/>
<evidence type="ECO:0000313" key="6">
    <source>
        <dbReference type="EMBL" id="CAF1668288.1"/>
    </source>
</evidence>
<feature type="transmembrane region" description="Helical" evidence="5">
    <location>
        <begin position="326"/>
        <end position="348"/>
    </location>
</feature>
<proteinExistence type="predicted"/>
<evidence type="ECO:0000256" key="4">
    <source>
        <dbReference type="ARBA" id="ARBA00023136"/>
    </source>
</evidence>
<comment type="caution">
    <text evidence="6">The sequence shown here is derived from an EMBL/GenBank/DDBJ whole genome shotgun (WGS) entry which is preliminary data.</text>
</comment>
<feature type="transmembrane region" description="Helical" evidence="5">
    <location>
        <begin position="6"/>
        <end position="32"/>
    </location>
</feature>
<dbReference type="PANTHER" id="PTHR11040">
    <property type="entry name" value="ZINC/IRON TRANSPORTER"/>
    <property type="match status" value="1"/>
</dbReference>
<dbReference type="PANTHER" id="PTHR11040:SF140">
    <property type="entry name" value="ZRT (ZRT), IRT- (IRT-) LIKE PROTEIN TRANSPORTER"/>
    <property type="match status" value="1"/>
</dbReference>
<evidence type="ECO:0000313" key="7">
    <source>
        <dbReference type="EMBL" id="CAF3836770.1"/>
    </source>
</evidence>
<name>A0A816G120_9BILA</name>